<gene>
    <name evidence="3" type="ORF">V6N12_062926</name>
</gene>
<organism evidence="3 4">
    <name type="scientific">Hibiscus sabdariffa</name>
    <name type="common">roselle</name>
    <dbReference type="NCBI Taxonomy" id="183260"/>
    <lineage>
        <taxon>Eukaryota</taxon>
        <taxon>Viridiplantae</taxon>
        <taxon>Streptophyta</taxon>
        <taxon>Embryophyta</taxon>
        <taxon>Tracheophyta</taxon>
        <taxon>Spermatophyta</taxon>
        <taxon>Magnoliopsida</taxon>
        <taxon>eudicotyledons</taxon>
        <taxon>Gunneridae</taxon>
        <taxon>Pentapetalae</taxon>
        <taxon>rosids</taxon>
        <taxon>malvids</taxon>
        <taxon>Malvales</taxon>
        <taxon>Malvaceae</taxon>
        <taxon>Malvoideae</taxon>
        <taxon>Hibiscus</taxon>
    </lineage>
</organism>
<evidence type="ECO:0000256" key="2">
    <source>
        <dbReference type="PROSITE-ProRule" id="PRU00708"/>
    </source>
</evidence>
<evidence type="ECO:0000313" key="4">
    <source>
        <dbReference type="Proteomes" id="UP001472677"/>
    </source>
</evidence>
<dbReference type="InterPro" id="IPR011990">
    <property type="entry name" value="TPR-like_helical_dom_sf"/>
</dbReference>
<evidence type="ECO:0000256" key="1">
    <source>
        <dbReference type="ARBA" id="ARBA00022737"/>
    </source>
</evidence>
<dbReference type="Gene3D" id="1.25.40.10">
    <property type="entry name" value="Tetratricopeptide repeat domain"/>
    <property type="match status" value="1"/>
</dbReference>
<dbReference type="InterPro" id="IPR002885">
    <property type="entry name" value="PPR_rpt"/>
</dbReference>
<keyword evidence="4" id="KW-1185">Reference proteome</keyword>
<dbReference type="PROSITE" id="PS51375">
    <property type="entry name" value="PPR"/>
    <property type="match status" value="1"/>
</dbReference>
<accession>A0ABR2FA87</accession>
<dbReference type="EMBL" id="JBBPBM010000007">
    <property type="protein sequence ID" value="KAK8575250.1"/>
    <property type="molecule type" value="Genomic_DNA"/>
</dbReference>
<evidence type="ECO:0008006" key="5">
    <source>
        <dbReference type="Google" id="ProtNLM"/>
    </source>
</evidence>
<proteinExistence type="predicted"/>
<sequence>MASFHGSQTTPSTATLTHSPIYHAIIQAGPRLKPLQQVHARILITGYGRSRPLITKLLSFAYAATSPVSYTRRLFFSIPKPDTFLFHSLITLTSKFNFPRESLLYYRRMLLANISSSNYTFSAAIKSSTDLMAFSIGETIHCHVLICGYGLDVYVQAALVSFYAKSGHVRIARKVFDKMPEKSVVAWNSMISGYEQNGFGKEAIGLFYLMQDLGVKPDSSTFVICLCAGRREWFRLLGA</sequence>
<comment type="caution">
    <text evidence="3">The sequence shown here is derived from an EMBL/GenBank/DDBJ whole genome shotgun (WGS) entry which is preliminary data.</text>
</comment>
<feature type="repeat" description="PPR" evidence="2">
    <location>
        <begin position="183"/>
        <end position="217"/>
    </location>
</feature>
<dbReference type="NCBIfam" id="TIGR00756">
    <property type="entry name" value="PPR"/>
    <property type="match status" value="1"/>
</dbReference>
<dbReference type="PANTHER" id="PTHR47926">
    <property type="entry name" value="PENTATRICOPEPTIDE REPEAT-CONTAINING PROTEIN"/>
    <property type="match status" value="1"/>
</dbReference>
<dbReference type="PANTHER" id="PTHR47926:SF361">
    <property type="entry name" value="PENTACOTRIPEPTIDE-REPEAT REGION OF PRORP DOMAIN-CONTAINING PROTEIN"/>
    <property type="match status" value="1"/>
</dbReference>
<reference evidence="3 4" key="1">
    <citation type="journal article" date="2024" name="G3 (Bethesda)">
        <title>Genome assembly of Hibiscus sabdariffa L. provides insights into metabolisms of medicinal natural products.</title>
        <authorList>
            <person name="Kim T."/>
        </authorList>
    </citation>
    <scope>NUCLEOTIDE SEQUENCE [LARGE SCALE GENOMIC DNA]</scope>
    <source>
        <strain evidence="3">TK-2024</strain>
        <tissue evidence="3">Old leaves</tissue>
    </source>
</reference>
<dbReference type="Pfam" id="PF13041">
    <property type="entry name" value="PPR_2"/>
    <property type="match status" value="1"/>
</dbReference>
<keyword evidence="1" id="KW-0677">Repeat</keyword>
<name>A0ABR2FA87_9ROSI</name>
<protein>
    <recommendedName>
        <fullName evidence="5">Pentatricopeptide repeat-containing protein</fullName>
    </recommendedName>
</protein>
<dbReference type="Proteomes" id="UP001472677">
    <property type="component" value="Unassembled WGS sequence"/>
</dbReference>
<dbReference type="InterPro" id="IPR046960">
    <property type="entry name" value="PPR_At4g14850-like_plant"/>
</dbReference>
<evidence type="ECO:0000313" key="3">
    <source>
        <dbReference type="EMBL" id="KAK8575250.1"/>
    </source>
</evidence>